<dbReference type="eggNOG" id="ENOG503296S">
    <property type="taxonomic scope" value="Bacteria"/>
</dbReference>
<reference evidence="3 4" key="1">
    <citation type="journal article" date="2013" name="Genome Announc.">
        <title>Complete Genome Sequence of the Carbazole Degrader Pseudomonas resinovorans Strain CA10 (NBRC 106553).</title>
        <authorList>
            <person name="Shintani M."/>
            <person name="Hosoyama A."/>
            <person name="Ohji S."/>
            <person name="Tsuchikane K."/>
            <person name="Takarada H."/>
            <person name="Yamazoe A."/>
            <person name="Fujita N."/>
            <person name="Nojiri H."/>
        </authorList>
    </citation>
    <scope>NUCLEOTIDE SEQUENCE [LARGE SCALE GENOMIC DNA]</scope>
    <source>
        <strain evidence="3 4">NBRC 106553</strain>
    </source>
</reference>
<protein>
    <submittedName>
        <fullName evidence="3">Uncharacterized protein</fullName>
    </submittedName>
</protein>
<organism evidence="3 4">
    <name type="scientific">Metapseudomonas resinovorans NBRC 106553</name>
    <dbReference type="NCBI Taxonomy" id="1245471"/>
    <lineage>
        <taxon>Bacteria</taxon>
        <taxon>Pseudomonadati</taxon>
        <taxon>Pseudomonadota</taxon>
        <taxon>Gammaproteobacteria</taxon>
        <taxon>Pseudomonadales</taxon>
        <taxon>Pseudomonadaceae</taxon>
        <taxon>Metapseudomonas</taxon>
    </lineage>
</organism>
<dbReference type="EMBL" id="AP013068">
    <property type="protein sequence ID" value="BAN50117.1"/>
    <property type="molecule type" value="Genomic_DNA"/>
</dbReference>
<dbReference type="KEGG" id="pre:PCA10_43850"/>
<keyword evidence="4" id="KW-1185">Reference proteome</keyword>
<evidence type="ECO:0000256" key="2">
    <source>
        <dbReference type="SAM" id="Phobius"/>
    </source>
</evidence>
<feature type="compositionally biased region" description="Pro residues" evidence="1">
    <location>
        <begin position="65"/>
        <end position="84"/>
    </location>
</feature>
<evidence type="ECO:0000256" key="1">
    <source>
        <dbReference type="SAM" id="MobiDB-lite"/>
    </source>
</evidence>
<evidence type="ECO:0000313" key="4">
    <source>
        <dbReference type="Proteomes" id="UP000015503"/>
    </source>
</evidence>
<keyword evidence="2" id="KW-0812">Transmembrane</keyword>
<feature type="region of interest" description="Disordered" evidence="1">
    <location>
        <begin position="65"/>
        <end position="114"/>
    </location>
</feature>
<evidence type="ECO:0000313" key="3">
    <source>
        <dbReference type="EMBL" id="BAN50117.1"/>
    </source>
</evidence>
<feature type="transmembrane region" description="Helical" evidence="2">
    <location>
        <begin position="21"/>
        <end position="49"/>
    </location>
</feature>
<dbReference type="AlphaFoldDB" id="S6AHS2"/>
<dbReference type="Proteomes" id="UP000015503">
    <property type="component" value="Chromosome"/>
</dbReference>
<sequence length="149" mass="16652">MAAHRSGGFMTRPRRILRISFNPLVLTLSVALGVWLGFLAISLTSYLGYRLYMADAEAPVAQVAVPPPAPAQPAPAPAPVPPNPGAGLDEQRLQQYEERYNATQRADNERLERLEEQRRLNDAKCQFWTEQYRNAPTDKSRRNMGEACG</sequence>
<feature type="compositionally biased region" description="Basic and acidic residues" evidence="1">
    <location>
        <begin position="89"/>
        <end position="114"/>
    </location>
</feature>
<dbReference type="HOGENOM" id="CLU_144166_0_0_6"/>
<proteinExistence type="predicted"/>
<keyword evidence="2" id="KW-1133">Transmembrane helix</keyword>
<accession>S6AHS2</accession>
<name>S6AHS2_METRE</name>
<gene>
    <name evidence="3" type="ORF">PCA10_43850</name>
</gene>
<dbReference type="PATRIC" id="fig|1245471.3.peg.4436"/>
<keyword evidence="2" id="KW-0472">Membrane</keyword>